<dbReference type="InterPro" id="IPR018534">
    <property type="entry name" value="Tet_reg_excision_RteC"/>
</dbReference>
<reference evidence="1" key="1">
    <citation type="submission" date="2019-03" db="EMBL/GenBank/DDBJ databases">
        <title>Single cell metagenomics reveals metabolic interactions within the superorganism composed of flagellate Streblomastix strix and complex community of Bacteroidetes bacteria on its surface.</title>
        <authorList>
            <person name="Treitli S.C."/>
            <person name="Kolisko M."/>
            <person name="Husnik F."/>
            <person name="Keeling P."/>
            <person name="Hampl V."/>
        </authorList>
    </citation>
    <scope>NUCLEOTIDE SEQUENCE</scope>
    <source>
        <strain evidence="1">STM</strain>
    </source>
</reference>
<comment type="caution">
    <text evidence="1">The sequence shown here is derived from an EMBL/GenBank/DDBJ whole genome shotgun (WGS) entry which is preliminary data.</text>
</comment>
<gene>
    <name evidence="1" type="ORF">EZS27_007197</name>
</gene>
<proteinExistence type="predicted"/>
<organism evidence="1">
    <name type="scientific">termite gut metagenome</name>
    <dbReference type="NCBI Taxonomy" id="433724"/>
    <lineage>
        <taxon>unclassified sequences</taxon>
        <taxon>metagenomes</taxon>
        <taxon>organismal metagenomes</taxon>
    </lineage>
</organism>
<protein>
    <recommendedName>
        <fullName evidence="2">RteC protein</fullName>
    </recommendedName>
</protein>
<dbReference type="AlphaFoldDB" id="A0A5J4SIR8"/>
<evidence type="ECO:0008006" key="2">
    <source>
        <dbReference type="Google" id="ProtNLM"/>
    </source>
</evidence>
<dbReference type="Pfam" id="PF09357">
    <property type="entry name" value="RteC"/>
    <property type="match status" value="1"/>
</dbReference>
<accession>A0A5J4SIR8</accession>
<dbReference type="EMBL" id="SNRY01000180">
    <property type="protein sequence ID" value="KAA6345221.1"/>
    <property type="molecule type" value="Genomic_DNA"/>
</dbReference>
<evidence type="ECO:0000313" key="1">
    <source>
        <dbReference type="EMBL" id="KAA6345221.1"/>
    </source>
</evidence>
<name>A0A5J4SIR8_9ZZZZ</name>
<sequence>MLKKVVNEITVELNAVQQSIKVENNGFIESMGGTIESFENAFGRLKSFVSEYAFKNEAEEIHFFKETKPEILSKLIYFNKIYAIEIKLPSCSNICREAHYENELNSLTYSFNRNLDFYQYYRSNSTHLDECYFLRGKLNIRLCVDSSQFISDPLFSTGYDYKVARILSNEMLRIYLNKKLQYLDKCIERGNCYRLSDKSRNKWIGAKSALTELGYSIYTAGVVNNGNADIRYRIGRLLPDLYFPKNRKKDRNAFLKHLADSLKRRMDEEFDV</sequence>